<gene>
    <name evidence="2" type="ORF">Satyrvirus41_2</name>
</gene>
<protein>
    <submittedName>
        <fullName evidence="2">Uncharacterized protein</fullName>
    </submittedName>
</protein>
<feature type="transmembrane region" description="Helical" evidence="1">
    <location>
        <begin position="6"/>
        <end position="24"/>
    </location>
</feature>
<accession>A0A3G5AF32</accession>
<proteinExistence type="predicted"/>
<keyword evidence="1" id="KW-0472">Membrane</keyword>
<reference evidence="2" key="1">
    <citation type="submission" date="2018-10" db="EMBL/GenBank/DDBJ databases">
        <title>Hidden diversity of soil giant viruses.</title>
        <authorList>
            <person name="Schulz F."/>
            <person name="Alteio L."/>
            <person name="Goudeau D."/>
            <person name="Ryan E.M."/>
            <person name="Malmstrom R.R."/>
            <person name="Blanchard J."/>
            <person name="Woyke T."/>
        </authorList>
    </citation>
    <scope>NUCLEOTIDE SEQUENCE</scope>
    <source>
        <strain evidence="2">SAV1</strain>
    </source>
</reference>
<keyword evidence="1" id="KW-0812">Transmembrane</keyword>
<name>A0A3G5AF32_9VIRU</name>
<keyword evidence="1" id="KW-1133">Transmembrane helix</keyword>
<evidence type="ECO:0000313" key="2">
    <source>
        <dbReference type="EMBL" id="AYV85787.1"/>
    </source>
</evidence>
<organism evidence="2">
    <name type="scientific">Satyrvirus sp</name>
    <dbReference type="NCBI Taxonomy" id="2487771"/>
    <lineage>
        <taxon>Viruses</taxon>
        <taxon>Varidnaviria</taxon>
        <taxon>Bamfordvirae</taxon>
        <taxon>Nucleocytoviricota</taxon>
        <taxon>Megaviricetes</taxon>
        <taxon>Imitervirales</taxon>
        <taxon>Mimiviridae</taxon>
        <taxon>Megamimivirinae</taxon>
    </lineage>
</organism>
<dbReference type="EMBL" id="MK072477">
    <property type="protein sequence ID" value="AYV85787.1"/>
    <property type="molecule type" value="Genomic_DNA"/>
</dbReference>
<dbReference type="Pfam" id="PF09612">
    <property type="entry name" value="HtrL_YibB"/>
    <property type="match status" value="1"/>
</dbReference>
<evidence type="ECO:0000256" key="1">
    <source>
        <dbReference type="SAM" id="Phobius"/>
    </source>
</evidence>
<sequence length="283" mass="34054">MDNLTLTIIIVAIIIIILLFYLLFEKYKDHKQNKTIVTAFFDIGRDKWNRHVRTLSEYLNDAVKNLSLDENMVIFIEEPLANFVKEHRKDFPNKTHIIVIKKENLPKYYLRNKIKEIMDSPEFKKDLADPTIPEMWNPDYVLIMWSKTDLIEKAIDLDPFRSTHFCWLDFGMRDYSQTIKFPKIFNDKIKFLCRSMPEESDLDRIKMCKSHINRFAGTFFTGRKDYMLDFIKEVDKEIERCIKLNVVDNDQTIFSNVFLQNKNKFDLYFGDWHHLITRYSDKF</sequence>
<dbReference type="InterPro" id="IPR011735">
    <property type="entry name" value="WlaTC/HtrL_glycosyltransf"/>
</dbReference>